<evidence type="ECO:0000256" key="2">
    <source>
        <dbReference type="ARBA" id="ARBA00022448"/>
    </source>
</evidence>
<dbReference type="OrthoDB" id="271448at2759"/>
<keyword evidence="5" id="KW-0175">Coiled coil</keyword>
<dbReference type="STRING" id="554055.A0A2P6VGD8"/>
<organism evidence="9 10">
    <name type="scientific">Micractinium conductrix</name>
    <dbReference type="NCBI Taxonomy" id="554055"/>
    <lineage>
        <taxon>Eukaryota</taxon>
        <taxon>Viridiplantae</taxon>
        <taxon>Chlorophyta</taxon>
        <taxon>core chlorophytes</taxon>
        <taxon>Trebouxiophyceae</taxon>
        <taxon>Chlorellales</taxon>
        <taxon>Chlorellaceae</taxon>
        <taxon>Chlorella clade</taxon>
        <taxon>Micractinium</taxon>
    </lineage>
</organism>
<dbReference type="InterPro" id="IPR036388">
    <property type="entry name" value="WH-like_DNA-bd_sf"/>
</dbReference>
<evidence type="ECO:0000256" key="6">
    <source>
        <dbReference type="RuleBase" id="RU367095"/>
    </source>
</evidence>
<dbReference type="Proteomes" id="UP000239649">
    <property type="component" value="Unassembled WGS sequence"/>
</dbReference>
<dbReference type="PANTHER" id="PTHR13128:SF12">
    <property type="entry name" value="VACUOLAR PROTEIN-SORTING-ASSOCIATED PROTEIN 36"/>
    <property type="match status" value="1"/>
</dbReference>
<dbReference type="GO" id="GO:0032266">
    <property type="term" value="F:phosphatidylinositol-3-phosphate binding"/>
    <property type="evidence" value="ECO:0007669"/>
    <property type="project" value="UniProtKB-UniRule"/>
</dbReference>
<dbReference type="PANTHER" id="PTHR13128">
    <property type="entry name" value="VACUOLAR PROTEIN-SORTING-ASSOCIATED PROTEIN 36"/>
    <property type="match status" value="1"/>
</dbReference>
<evidence type="ECO:0000259" key="8">
    <source>
        <dbReference type="Pfam" id="PF22562"/>
    </source>
</evidence>
<dbReference type="SUPFAM" id="SSF46785">
    <property type="entry name" value="Winged helix' DNA-binding domain"/>
    <property type="match status" value="2"/>
</dbReference>
<dbReference type="InterPro" id="IPR036390">
    <property type="entry name" value="WH_DNA-bd_sf"/>
</dbReference>
<dbReference type="InterPro" id="IPR009060">
    <property type="entry name" value="UBA-like_sf"/>
</dbReference>
<comment type="subunit">
    <text evidence="6">Component of the endosomal sorting complex required for transport II (ESCRT-II).</text>
</comment>
<feature type="domain" description="UBA" evidence="8">
    <location>
        <begin position="174"/>
        <end position="220"/>
    </location>
</feature>
<accession>A0A2P6VGD8</accession>
<dbReference type="EMBL" id="LHPF02000008">
    <property type="protein sequence ID" value="PSC73141.1"/>
    <property type="molecule type" value="Genomic_DNA"/>
</dbReference>
<dbReference type="FunFam" id="1.10.10.10:FF:000165">
    <property type="entry name" value="Vacuolar protein sorting protein (Vps36)"/>
    <property type="match status" value="1"/>
</dbReference>
<comment type="function">
    <text evidence="6">Component of the ESCRT-II complex (endosomal sorting complex required for transport II), which is required for multivesicular body (MVB) formation and sorting of endosomal cargo proteins into MVBs.</text>
</comment>
<dbReference type="GO" id="GO:0043130">
    <property type="term" value="F:ubiquitin binding"/>
    <property type="evidence" value="ECO:0007669"/>
    <property type="project" value="UniProtKB-UniRule"/>
</dbReference>
<reference evidence="9 10" key="1">
    <citation type="journal article" date="2018" name="Plant J.">
        <title>Genome sequences of Chlorella sorokiniana UTEX 1602 and Micractinium conductrix SAG 241.80: implications to maltose excretion by a green alga.</title>
        <authorList>
            <person name="Arriola M.B."/>
            <person name="Velmurugan N."/>
            <person name="Zhang Y."/>
            <person name="Plunkett M.H."/>
            <person name="Hondzo H."/>
            <person name="Barney B.M."/>
        </authorList>
    </citation>
    <scope>NUCLEOTIDE SEQUENCE [LARGE SCALE GENOMIC DNA]</scope>
    <source>
        <strain evidence="9 10">SAG 241.80</strain>
    </source>
</reference>
<dbReference type="Gene3D" id="1.10.10.10">
    <property type="entry name" value="Winged helix-like DNA-binding domain superfamily/Winged helix DNA-binding domain"/>
    <property type="match status" value="2"/>
</dbReference>
<evidence type="ECO:0000256" key="1">
    <source>
        <dbReference type="ARBA" id="ARBA00009697"/>
    </source>
</evidence>
<dbReference type="Pfam" id="PF04157">
    <property type="entry name" value="EAP30"/>
    <property type="match status" value="1"/>
</dbReference>
<dbReference type="InterPro" id="IPR015940">
    <property type="entry name" value="UBA"/>
</dbReference>
<protein>
    <recommendedName>
        <fullName evidence="6">Vacuolar protein-sorting-associated protein 36</fullName>
    </recommendedName>
    <alternativeName>
        <fullName evidence="6">ESCRT-II complex subunit VPS36</fullName>
    </alternativeName>
</protein>
<dbReference type="GO" id="GO:0000814">
    <property type="term" value="C:ESCRT II complex"/>
    <property type="evidence" value="ECO:0007669"/>
    <property type="project" value="UniProtKB-UniRule"/>
</dbReference>
<evidence type="ECO:0000256" key="3">
    <source>
        <dbReference type="ARBA" id="ARBA00022753"/>
    </source>
</evidence>
<evidence type="ECO:0000256" key="7">
    <source>
        <dbReference type="SAM" id="MobiDB-lite"/>
    </source>
</evidence>
<dbReference type="GO" id="GO:0043328">
    <property type="term" value="P:protein transport to vacuole involved in ubiquitin-dependent protein catabolic process via the multivesicular body sorting pathway"/>
    <property type="evidence" value="ECO:0007669"/>
    <property type="project" value="UniProtKB-UniRule"/>
</dbReference>
<evidence type="ECO:0000256" key="5">
    <source>
        <dbReference type="ARBA" id="ARBA00023054"/>
    </source>
</evidence>
<dbReference type="GO" id="GO:0031902">
    <property type="term" value="C:late endosome membrane"/>
    <property type="evidence" value="ECO:0007669"/>
    <property type="project" value="UniProtKB-UniRule"/>
</dbReference>
<evidence type="ECO:0000313" key="10">
    <source>
        <dbReference type="Proteomes" id="UP000239649"/>
    </source>
</evidence>
<dbReference type="Gene3D" id="6.10.140.260">
    <property type="match status" value="1"/>
</dbReference>
<dbReference type="InterPro" id="IPR011993">
    <property type="entry name" value="PH-like_dom_sf"/>
</dbReference>
<evidence type="ECO:0000256" key="4">
    <source>
        <dbReference type="ARBA" id="ARBA00022927"/>
    </source>
</evidence>
<sequence>MLDKVDVVFGTVAGGVPEHPAEEYRGGYIVLTNFRLIWIGGATGSGGSGRAAAPGVPCHLPLPAVSAAEHKSGLLQKARLKLAVRVDAASYPTPEPRSVACILPLKLVCHGPSPETLHSQLLAALERRAWAAAPQGLLQQLHPAPAPAGGLAPGRVGPRPPGERPAAGAAFQPDRAIVGGLCAIGYPRLHAVNAAAATRNAGVQQAVEWLLDHEGSPALDQPSPFVDASGGSAVGCTADMQPSSSSSNAAQAGGDSFSNPLWAGLQQRPQQAAPAPPLPSQQQQQHGGPVRGSGSSGGLYSSASGSTPAMLAAAPLAGAGVGALLQRVQAQVDTTGSTMDHAFGDLSQLMQKAEEMVQLAQYFRERVTAKGGEGGGEGEDLDAETALDLLNLGIVSPVTRETAGSLYLQELSRQLADFLVTPMERAGGMMPLPDAYCLYNRARGTELVSPDDLTAAVKLFPKVRAPFQLREFASGVKVIQAASHSDEAVCRRLAQLVAPQPAGGGGGTTGGASAAGAAPPGPAAASAAALAAGEAHLLASLGPSITRVEVAVALGVPVAIAGEHLAMAEARGVLCRDEGPEGLRFWRNFFDDFSPSAAA</sequence>
<feature type="region of interest" description="Disordered" evidence="7">
    <location>
        <begin position="144"/>
        <end position="168"/>
    </location>
</feature>
<keyword evidence="6" id="KW-0963">Cytoplasm</keyword>
<dbReference type="Gene3D" id="1.10.8.10">
    <property type="entry name" value="DNA helicase RuvA subunit, C-terminal domain"/>
    <property type="match status" value="1"/>
</dbReference>
<feature type="compositionally biased region" description="Low complexity" evidence="7">
    <location>
        <begin position="144"/>
        <end position="157"/>
    </location>
</feature>
<keyword evidence="4 6" id="KW-0653">Protein transport</keyword>
<dbReference type="Gene3D" id="2.30.29.30">
    <property type="entry name" value="Pleckstrin-homology domain (PH domain)/Phosphotyrosine-binding domain (PTB)"/>
    <property type="match status" value="1"/>
</dbReference>
<keyword evidence="3 6" id="KW-0967">Endosome</keyword>
<name>A0A2P6VGD8_9CHLO</name>
<evidence type="ECO:0000313" key="9">
    <source>
        <dbReference type="EMBL" id="PSC73141.1"/>
    </source>
</evidence>
<feature type="region of interest" description="Disordered" evidence="7">
    <location>
        <begin position="218"/>
        <end position="304"/>
    </location>
</feature>
<dbReference type="Pfam" id="PF22562">
    <property type="entry name" value="UBA_7"/>
    <property type="match status" value="1"/>
</dbReference>
<comment type="similarity">
    <text evidence="1 6">Belongs to the VPS36 family.</text>
</comment>
<comment type="caution">
    <text evidence="9">The sequence shown here is derived from an EMBL/GenBank/DDBJ whole genome shotgun (WGS) entry which is preliminary data.</text>
</comment>
<dbReference type="AlphaFoldDB" id="A0A2P6VGD8"/>
<keyword evidence="10" id="KW-1185">Reference proteome</keyword>
<keyword evidence="2 6" id="KW-0813">Transport</keyword>
<dbReference type="SUPFAM" id="SSF46934">
    <property type="entry name" value="UBA-like"/>
    <property type="match status" value="1"/>
</dbReference>
<gene>
    <name evidence="9" type="ORF">C2E20_3760</name>
</gene>
<dbReference type="InterPro" id="IPR037855">
    <property type="entry name" value="Vps36"/>
</dbReference>
<comment type="subcellular location">
    <subcellularLocation>
        <location evidence="6">Cytoplasm</location>
    </subcellularLocation>
    <subcellularLocation>
        <location evidence="6">Endosome</location>
    </subcellularLocation>
</comment>
<dbReference type="InterPro" id="IPR040608">
    <property type="entry name" value="Snf8/Vps36"/>
</dbReference>
<proteinExistence type="inferred from homology"/>